<organism evidence="2 3">
    <name type="scientific">Penicillium brevicompactum</name>
    <dbReference type="NCBI Taxonomy" id="5074"/>
    <lineage>
        <taxon>Eukaryota</taxon>
        <taxon>Fungi</taxon>
        <taxon>Dikarya</taxon>
        <taxon>Ascomycota</taxon>
        <taxon>Pezizomycotina</taxon>
        <taxon>Eurotiomycetes</taxon>
        <taxon>Eurotiomycetidae</taxon>
        <taxon>Eurotiales</taxon>
        <taxon>Aspergillaceae</taxon>
        <taxon>Penicillium</taxon>
    </lineage>
</organism>
<gene>
    <name evidence="2" type="ORF">N7452_001599</name>
</gene>
<feature type="compositionally biased region" description="Pro residues" evidence="1">
    <location>
        <begin position="1"/>
        <end position="22"/>
    </location>
</feature>
<evidence type="ECO:0000313" key="2">
    <source>
        <dbReference type="EMBL" id="KAJ5352625.1"/>
    </source>
</evidence>
<reference evidence="2" key="2">
    <citation type="journal article" date="2023" name="IMA Fungus">
        <title>Comparative genomic study of the Penicillium genus elucidates a diverse pangenome and 15 lateral gene transfer events.</title>
        <authorList>
            <person name="Petersen C."/>
            <person name="Sorensen T."/>
            <person name="Nielsen M.R."/>
            <person name="Sondergaard T.E."/>
            <person name="Sorensen J.L."/>
            <person name="Fitzpatrick D.A."/>
            <person name="Frisvad J.C."/>
            <person name="Nielsen K.L."/>
        </authorList>
    </citation>
    <scope>NUCLEOTIDE SEQUENCE</scope>
    <source>
        <strain evidence="2">IBT 35673</strain>
    </source>
</reference>
<dbReference type="EMBL" id="JAPZBQ010000001">
    <property type="protein sequence ID" value="KAJ5352625.1"/>
    <property type="molecule type" value="Genomic_DNA"/>
</dbReference>
<evidence type="ECO:0000256" key="1">
    <source>
        <dbReference type="SAM" id="MobiDB-lite"/>
    </source>
</evidence>
<dbReference type="Proteomes" id="UP001147695">
    <property type="component" value="Unassembled WGS sequence"/>
</dbReference>
<protein>
    <submittedName>
        <fullName evidence="2">Uncharacterized protein</fullName>
    </submittedName>
</protein>
<proteinExistence type="predicted"/>
<comment type="caution">
    <text evidence="2">The sequence shown here is derived from an EMBL/GenBank/DDBJ whole genome shotgun (WGS) entry which is preliminary data.</text>
</comment>
<feature type="compositionally biased region" description="Acidic residues" evidence="1">
    <location>
        <begin position="107"/>
        <end position="118"/>
    </location>
</feature>
<dbReference type="AlphaFoldDB" id="A0A9W9R2V4"/>
<evidence type="ECO:0000313" key="3">
    <source>
        <dbReference type="Proteomes" id="UP001147695"/>
    </source>
</evidence>
<name>A0A9W9R2V4_PENBR</name>
<sequence length="145" mass="15406">MELGPQRPPAPSAGPSNAPEPGPATSASGLSDEDMRLLYHIISMPGDEIDYNSLAALLDLEVSVVRKRVRRLLPKTQGSIPADIKAEENADEADKGKAADKGKEAEVTAEAEDNEDSDPSYIVVAAEHLYSVTTAEGVTVSYWGI</sequence>
<reference evidence="2" key="1">
    <citation type="submission" date="2022-12" db="EMBL/GenBank/DDBJ databases">
        <authorList>
            <person name="Petersen C."/>
        </authorList>
    </citation>
    <scope>NUCLEOTIDE SEQUENCE</scope>
    <source>
        <strain evidence="2">IBT 35673</strain>
    </source>
</reference>
<accession>A0A9W9R2V4</accession>
<feature type="compositionally biased region" description="Basic and acidic residues" evidence="1">
    <location>
        <begin position="84"/>
        <end position="106"/>
    </location>
</feature>
<feature type="region of interest" description="Disordered" evidence="1">
    <location>
        <begin position="1"/>
        <end position="31"/>
    </location>
</feature>
<feature type="region of interest" description="Disordered" evidence="1">
    <location>
        <begin position="76"/>
        <end position="118"/>
    </location>
</feature>